<dbReference type="PANTHER" id="PTHR43142:SF1">
    <property type="entry name" value="CARBOXYLIC ESTER HYDROLASE"/>
    <property type="match status" value="1"/>
</dbReference>
<dbReference type="HOGENOM" id="CLU_006586_16_3_4"/>
<dbReference type="Gene3D" id="3.40.50.1820">
    <property type="entry name" value="alpha/beta hydrolase"/>
    <property type="match status" value="1"/>
</dbReference>
<dbReference type="Proteomes" id="UP000004956">
    <property type="component" value="Unassembled WGS sequence"/>
</dbReference>
<evidence type="ECO:0000256" key="3">
    <source>
        <dbReference type="RuleBase" id="RU361235"/>
    </source>
</evidence>
<dbReference type="InterPro" id="IPR002018">
    <property type="entry name" value="CarbesteraseB"/>
</dbReference>
<accession>H3KC83</accession>
<dbReference type="PROSITE" id="PS51257">
    <property type="entry name" value="PROKAR_LIPOPROTEIN"/>
    <property type="match status" value="1"/>
</dbReference>
<proteinExistence type="inferred from homology"/>
<dbReference type="PATRIC" id="fig|762967.3.peg.280"/>
<dbReference type="RefSeq" id="WP_008540784.1">
    <property type="nucleotide sequence ID" value="NZ_JH604869.1"/>
</dbReference>
<dbReference type="PROSITE" id="PS00122">
    <property type="entry name" value="CARBOXYLESTERASE_B_1"/>
    <property type="match status" value="1"/>
</dbReference>
<gene>
    <name evidence="5" type="ORF">HMPREF9440_00333</name>
</gene>
<dbReference type="EMBL" id="AFBQ01000037">
    <property type="protein sequence ID" value="EHY32281.1"/>
    <property type="molecule type" value="Genomic_DNA"/>
</dbReference>
<keyword evidence="6" id="KW-1185">Reference proteome</keyword>
<evidence type="ECO:0000259" key="4">
    <source>
        <dbReference type="Pfam" id="PF00135"/>
    </source>
</evidence>
<name>H3KC83_9BURK</name>
<evidence type="ECO:0000313" key="6">
    <source>
        <dbReference type="Proteomes" id="UP000004956"/>
    </source>
</evidence>
<dbReference type="ESTHER" id="9burk-h3kc83">
    <property type="family name" value="Carb_B_Bacteria"/>
</dbReference>
<evidence type="ECO:0000256" key="2">
    <source>
        <dbReference type="ARBA" id="ARBA00022801"/>
    </source>
</evidence>
<dbReference type="SUPFAM" id="SSF53474">
    <property type="entry name" value="alpha/beta-Hydrolases"/>
    <property type="match status" value="1"/>
</dbReference>
<evidence type="ECO:0000256" key="1">
    <source>
        <dbReference type="ARBA" id="ARBA00005964"/>
    </source>
</evidence>
<dbReference type="InterPro" id="IPR006311">
    <property type="entry name" value="TAT_signal"/>
</dbReference>
<dbReference type="Pfam" id="PF00135">
    <property type="entry name" value="COesterase"/>
    <property type="match status" value="2"/>
</dbReference>
<dbReference type="PANTHER" id="PTHR43142">
    <property type="entry name" value="CARBOXYLIC ESTER HYDROLASE"/>
    <property type="match status" value="1"/>
</dbReference>
<dbReference type="InterPro" id="IPR029058">
    <property type="entry name" value="AB_hydrolase_fold"/>
</dbReference>
<reference evidence="5 6" key="1">
    <citation type="submission" date="2011-11" db="EMBL/GenBank/DDBJ databases">
        <authorList>
            <person name="Weinstock G."/>
            <person name="Sodergren E."/>
            <person name="Clifton S."/>
            <person name="Fulton L."/>
            <person name="Fulton B."/>
            <person name="Courtney L."/>
            <person name="Fronick C."/>
            <person name="Harrison M."/>
            <person name="Strong C."/>
            <person name="Farmer C."/>
            <person name="Delahaunty K."/>
            <person name="Markovic C."/>
            <person name="Hall O."/>
            <person name="Minx P."/>
            <person name="Tomlinson C."/>
            <person name="Mitreva M."/>
            <person name="Hou S."/>
            <person name="Chen J."/>
            <person name="Wollam A."/>
            <person name="Pepin K.H."/>
            <person name="Johnson M."/>
            <person name="Bhonagiri V."/>
            <person name="Zhang X."/>
            <person name="Suruliraj S."/>
            <person name="Warren W."/>
            <person name="Chinwalla A."/>
            <person name="Mardis E.R."/>
            <person name="Wilson R.K."/>
        </authorList>
    </citation>
    <scope>NUCLEOTIDE SEQUENCE [LARGE SCALE GENOMIC DNA]</scope>
    <source>
        <strain evidence="5 6">YIT 11816</strain>
    </source>
</reference>
<dbReference type="EC" id="3.1.1.-" evidence="3"/>
<sequence>MIQRRTLIRAAAALSAAPAALTLSGCASTAQPSDPTRVRVAGGWLQGARSERADKVVVFWNVPFGENPYTAERRFLAPVPAAPWEGVRDATKPGSIPLQPARDGKGMIGGGDALVLNVWAPEGAQGCPVMVWIPGGGSTNCDNNDPRFDGSAFARDGVVLVTLNYRVNVDGFLKLEGGDSDNGVRDMILGLTWVRDNIAAFGGDPARVTVFGQSAGGTHITSLLASPLARGLFSQAIIQSPSAVAQWSTPADADHAAKVFSEKLGIAPTRAAFTAFPEADLIAMRKIVGGLAQDEDWGRFSKGNTAVFKPYVDGEVLTARPVDAIRAGAAACVRVLAGCAREEWRHYVVPSGAIEKLGEIFTRMQGDLIFRMPCNKLLESLAAAGTPVWAYSFDRRSQVKGKSGAVIGAAHSCDVPYVFGTLDAPGSVAANGADAPQALSDEMHAAWVRFAKTGNPGWAAFETEKRFTRLFDEEVRTHSDPWAFERRAMKLD</sequence>
<dbReference type="AlphaFoldDB" id="H3KC83"/>
<dbReference type="OrthoDB" id="9775851at2"/>
<feature type="chain" id="PRO_5005134340" description="Carboxylic ester hydrolase" evidence="3">
    <location>
        <begin position="30"/>
        <end position="492"/>
    </location>
</feature>
<comment type="similarity">
    <text evidence="1 3">Belongs to the type-B carboxylesterase/lipase family.</text>
</comment>
<keyword evidence="2 3" id="KW-0378">Hydrolase</keyword>
<organism evidence="5 6">
    <name type="scientific">Sutterella parvirubra YIT 11816</name>
    <dbReference type="NCBI Taxonomy" id="762967"/>
    <lineage>
        <taxon>Bacteria</taxon>
        <taxon>Pseudomonadati</taxon>
        <taxon>Pseudomonadota</taxon>
        <taxon>Betaproteobacteria</taxon>
        <taxon>Burkholderiales</taxon>
        <taxon>Sutterellaceae</taxon>
        <taxon>Sutterella</taxon>
    </lineage>
</organism>
<keyword evidence="3" id="KW-0732">Signal</keyword>
<dbReference type="GO" id="GO:0016787">
    <property type="term" value="F:hydrolase activity"/>
    <property type="evidence" value="ECO:0007669"/>
    <property type="project" value="UniProtKB-KW"/>
</dbReference>
<protein>
    <recommendedName>
        <fullName evidence="3">Carboxylic ester hydrolase</fullName>
        <ecNumber evidence="3">3.1.1.-</ecNumber>
    </recommendedName>
</protein>
<dbReference type="PROSITE" id="PS51318">
    <property type="entry name" value="TAT"/>
    <property type="match status" value="1"/>
</dbReference>
<dbReference type="STRING" id="762967.HMPREF9440_00333"/>
<feature type="domain" description="Carboxylesterase type B" evidence="4">
    <location>
        <begin position="36"/>
        <end position="345"/>
    </location>
</feature>
<evidence type="ECO:0000313" key="5">
    <source>
        <dbReference type="EMBL" id="EHY32281.1"/>
    </source>
</evidence>
<dbReference type="InterPro" id="IPR019826">
    <property type="entry name" value="Carboxylesterase_B_AS"/>
</dbReference>
<feature type="domain" description="Carboxylesterase type B" evidence="4">
    <location>
        <begin position="355"/>
        <end position="458"/>
    </location>
</feature>
<feature type="signal peptide" evidence="3">
    <location>
        <begin position="1"/>
        <end position="29"/>
    </location>
</feature>
<comment type="caution">
    <text evidence="5">The sequence shown here is derived from an EMBL/GenBank/DDBJ whole genome shotgun (WGS) entry which is preliminary data.</text>
</comment>